<sequence length="227" mass="25876">MPSWNVHIAHANRLLADAGARSLGVSDVDAFLFGNVLPDVYVGYMVPHPTKILGYCRTHQSYPGGIPLPNYKRYWRNFIASYDFERRMGGVTDLMLGVWCHIVCDHTYNKYTRRYIQAHDIPVGEKTRIRKQTDFDLYGRSLTMGRLPRLTPELVQQGAAYPQYCVREVDICAALEVIDEIAQTNLAAHEESPHYSMLNKKFFSTAAAEAHWVMLRGLTGRHEIVTT</sequence>
<evidence type="ECO:0000313" key="2">
    <source>
        <dbReference type="Proteomes" id="UP000698335"/>
    </source>
</evidence>
<organism evidence="1 2">
    <name type="scientific">Lancefieldella rimae</name>
    <dbReference type="NCBI Taxonomy" id="1383"/>
    <lineage>
        <taxon>Bacteria</taxon>
        <taxon>Bacillati</taxon>
        <taxon>Actinomycetota</taxon>
        <taxon>Coriobacteriia</taxon>
        <taxon>Coriobacteriales</taxon>
        <taxon>Atopobiaceae</taxon>
        <taxon>Lancefieldella</taxon>
    </lineage>
</organism>
<reference evidence="1" key="1">
    <citation type="submission" date="2020-04" db="EMBL/GenBank/DDBJ databases">
        <title>Deep metagenomics examines the oral microbiome during advanced dental caries in children, revealing novel taxa and co-occurrences with host molecules.</title>
        <authorList>
            <person name="Baker J.L."/>
            <person name="Morton J.T."/>
            <person name="Dinis M."/>
            <person name="Alvarez R."/>
            <person name="Tran N.C."/>
            <person name="Knight R."/>
            <person name="Edlund A."/>
        </authorList>
    </citation>
    <scope>NUCLEOTIDE SEQUENCE</scope>
    <source>
        <strain evidence="1">JCVI_38_bin.5</strain>
    </source>
</reference>
<accession>A0A930YPK2</accession>
<proteinExistence type="predicted"/>
<dbReference type="EMBL" id="JABZGW010000121">
    <property type="protein sequence ID" value="MBF4807754.1"/>
    <property type="molecule type" value="Genomic_DNA"/>
</dbReference>
<comment type="caution">
    <text evidence="1">The sequence shown here is derived from an EMBL/GenBank/DDBJ whole genome shotgun (WGS) entry which is preliminary data.</text>
</comment>
<dbReference type="Proteomes" id="UP000698335">
    <property type="component" value="Unassembled WGS sequence"/>
</dbReference>
<protein>
    <submittedName>
        <fullName evidence="1">Zinc dependent phospholipase C family protein</fullName>
    </submittedName>
</protein>
<evidence type="ECO:0000313" key="1">
    <source>
        <dbReference type="EMBL" id="MBF4807754.1"/>
    </source>
</evidence>
<name>A0A930YPK2_9ACTN</name>
<gene>
    <name evidence="1" type="ORF">HXK26_03555</name>
</gene>
<dbReference type="AlphaFoldDB" id="A0A930YPK2"/>